<sequence>NSNYGDVATIKNVEATSVKSMCDTFQGNDSGKEPPKLTSNKSNASCQF</sequence>
<organism evidence="2 3">
    <name type="scientific">Rhizoctonia solani</name>
    <dbReference type="NCBI Taxonomy" id="456999"/>
    <lineage>
        <taxon>Eukaryota</taxon>
        <taxon>Fungi</taxon>
        <taxon>Dikarya</taxon>
        <taxon>Basidiomycota</taxon>
        <taxon>Agaricomycotina</taxon>
        <taxon>Agaricomycetes</taxon>
        <taxon>Cantharellales</taxon>
        <taxon>Ceratobasidiaceae</taxon>
        <taxon>Rhizoctonia</taxon>
    </lineage>
</organism>
<accession>A0A8H2ZXD7</accession>
<evidence type="ECO:0000256" key="1">
    <source>
        <dbReference type="SAM" id="MobiDB-lite"/>
    </source>
</evidence>
<dbReference type="AlphaFoldDB" id="A0A8H2ZXD7"/>
<feature type="compositionally biased region" description="Polar residues" evidence="1">
    <location>
        <begin position="37"/>
        <end position="48"/>
    </location>
</feature>
<protein>
    <submittedName>
        <fullName evidence="2">Uncharacterized protein</fullName>
    </submittedName>
</protein>
<evidence type="ECO:0000313" key="2">
    <source>
        <dbReference type="EMBL" id="CAE6370095.1"/>
    </source>
</evidence>
<dbReference type="EMBL" id="CAJMWS010000131">
    <property type="protein sequence ID" value="CAE6370095.1"/>
    <property type="molecule type" value="Genomic_DNA"/>
</dbReference>
<proteinExistence type="predicted"/>
<dbReference type="Proteomes" id="UP000663846">
    <property type="component" value="Unassembled WGS sequence"/>
</dbReference>
<feature type="region of interest" description="Disordered" evidence="1">
    <location>
        <begin position="26"/>
        <end position="48"/>
    </location>
</feature>
<dbReference type="Gene3D" id="2.160.20.10">
    <property type="entry name" value="Single-stranded right-handed beta-helix, Pectin lyase-like"/>
    <property type="match status" value="1"/>
</dbReference>
<gene>
    <name evidence="2" type="ORF">RDB_LOCUS25529</name>
</gene>
<evidence type="ECO:0000313" key="3">
    <source>
        <dbReference type="Proteomes" id="UP000663846"/>
    </source>
</evidence>
<name>A0A8H2ZXD7_9AGAM</name>
<reference evidence="2" key="1">
    <citation type="submission" date="2021-01" db="EMBL/GenBank/DDBJ databases">
        <authorList>
            <person name="Kaushik A."/>
        </authorList>
    </citation>
    <scope>NUCLEOTIDE SEQUENCE</scope>
    <source>
        <strain evidence="2">AG1-1C</strain>
    </source>
</reference>
<dbReference type="InterPro" id="IPR012334">
    <property type="entry name" value="Pectin_lyas_fold"/>
</dbReference>
<feature type="non-terminal residue" evidence="2">
    <location>
        <position position="1"/>
    </location>
</feature>
<comment type="caution">
    <text evidence="2">The sequence shown here is derived from an EMBL/GenBank/DDBJ whole genome shotgun (WGS) entry which is preliminary data.</text>
</comment>